<accession>A0A2P4YCX3</accession>
<dbReference type="CDD" id="cd00303">
    <property type="entry name" value="retropepsin_like"/>
    <property type="match status" value="1"/>
</dbReference>
<dbReference type="OrthoDB" id="128646at2759"/>
<dbReference type="InterPro" id="IPR032567">
    <property type="entry name" value="RTL1-rel"/>
</dbReference>
<feature type="compositionally biased region" description="Basic and acidic residues" evidence="1">
    <location>
        <begin position="270"/>
        <end position="286"/>
    </location>
</feature>
<dbReference type="Gene3D" id="2.40.70.10">
    <property type="entry name" value="Acid Proteases"/>
    <property type="match status" value="1"/>
</dbReference>
<dbReference type="Proteomes" id="UP000237271">
    <property type="component" value="Unassembled WGS sequence"/>
</dbReference>
<proteinExistence type="predicted"/>
<sequence length="527" mass="60004">MDTKPPLFEGEINGMKLNSFIFQFEQYYSQKGYDLVRHDSFVGLELNQSVSKTALTWFERYMTDPDTAKTWSAMKQEMMIKFREPNFTDRMQNQLLTIRQRGKSGGYVAKFRDLQRIVCLDSQTTKNIFINGLSDSALRQNILRKQPRDLHEAIKEGFLECEIARKNLVKETTEANTIKQSDPKKHNTNSTTKPSAKAKTPTDSRLPRVTCPHYQRGYHKQEDCWQLHPEKRPKGASGKPDDIKKIYSMLEQCCGEKHSTFKLGGPSKGEQLDGHDPELKKPKRPPELVTCEPSDTGEEQHPSTEKYSSYDVDSYNVYSMLAITSQVIHDHDDSPVKNSTFIDSGATINAVSPNFCSRPAFDKFIVDIHDVIEIRVANKQGFKVHRRTIRLSLTLGGMDSYTADFLVLHVPEGQDILLGMPWLEAVNPDIDWVSKSVSRRQPWKCHVRQANSNNPRPAEDACKSSKEILQATMKMIIVTIQFALDQLKSYLKPQQVDAIFVIRPQTEKEGGSASGVDIESFKDQSVY</sequence>
<dbReference type="AlphaFoldDB" id="A0A2P4YCX3"/>
<comment type="caution">
    <text evidence="3">The sequence shown here is derived from an EMBL/GenBank/DDBJ whole genome shotgun (WGS) entry which is preliminary data.</text>
</comment>
<keyword evidence="4" id="KW-1185">Reference proteome</keyword>
<dbReference type="InterPro" id="IPR045358">
    <property type="entry name" value="Ty3_capsid"/>
</dbReference>
<evidence type="ECO:0000313" key="3">
    <source>
        <dbReference type="EMBL" id="POM75660.1"/>
    </source>
</evidence>
<evidence type="ECO:0000313" key="4">
    <source>
        <dbReference type="Proteomes" id="UP000237271"/>
    </source>
</evidence>
<feature type="region of interest" description="Disordered" evidence="1">
    <location>
        <begin position="259"/>
        <end position="306"/>
    </location>
</feature>
<protein>
    <recommendedName>
        <fullName evidence="2">Ty3 transposon capsid-like protein domain-containing protein</fullName>
    </recommendedName>
</protein>
<dbReference type="EMBL" id="NCKW01003704">
    <property type="protein sequence ID" value="POM75660.1"/>
    <property type="molecule type" value="Genomic_DNA"/>
</dbReference>
<evidence type="ECO:0000256" key="1">
    <source>
        <dbReference type="SAM" id="MobiDB-lite"/>
    </source>
</evidence>
<evidence type="ECO:0000259" key="2">
    <source>
        <dbReference type="Pfam" id="PF19259"/>
    </source>
</evidence>
<gene>
    <name evidence="3" type="ORF">PHPALM_7205</name>
</gene>
<reference evidence="3 4" key="1">
    <citation type="journal article" date="2017" name="Genome Biol. Evol.">
        <title>Phytophthora megakarya and P. palmivora, closely related causal agents of cacao black pod rot, underwent increases in genome sizes and gene numbers by different mechanisms.</title>
        <authorList>
            <person name="Ali S.S."/>
            <person name="Shao J."/>
            <person name="Lary D.J."/>
            <person name="Kronmiller B."/>
            <person name="Shen D."/>
            <person name="Strem M.D."/>
            <person name="Amoako-Attah I."/>
            <person name="Akrofi A.Y."/>
            <person name="Begoude B.A."/>
            <person name="Ten Hoopen G.M."/>
            <person name="Coulibaly K."/>
            <person name="Kebe B.I."/>
            <person name="Melnick R.L."/>
            <person name="Guiltinan M.J."/>
            <person name="Tyler B.M."/>
            <person name="Meinhardt L.W."/>
            <person name="Bailey B.A."/>
        </authorList>
    </citation>
    <scope>NUCLEOTIDE SEQUENCE [LARGE SCALE GENOMIC DNA]</scope>
    <source>
        <strain evidence="4">sbr112.9</strain>
    </source>
</reference>
<dbReference type="InterPro" id="IPR021109">
    <property type="entry name" value="Peptidase_aspartic_dom_sf"/>
</dbReference>
<feature type="region of interest" description="Disordered" evidence="1">
    <location>
        <begin position="174"/>
        <end position="209"/>
    </location>
</feature>
<organism evidence="3 4">
    <name type="scientific">Phytophthora palmivora</name>
    <dbReference type="NCBI Taxonomy" id="4796"/>
    <lineage>
        <taxon>Eukaryota</taxon>
        <taxon>Sar</taxon>
        <taxon>Stramenopiles</taxon>
        <taxon>Oomycota</taxon>
        <taxon>Peronosporomycetes</taxon>
        <taxon>Peronosporales</taxon>
        <taxon>Peronosporaceae</taxon>
        <taxon>Phytophthora</taxon>
    </lineage>
</organism>
<feature type="domain" description="Ty3 transposon capsid-like protein" evidence="2">
    <location>
        <begin position="4"/>
        <end position="184"/>
    </location>
</feature>
<feature type="compositionally biased region" description="Low complexity" evidence="1">
    <location>
        <begin position="190"/>
        <end position="199"/>
    </location>
</feature>
<dbReference type="PANTHER" id="PTHR15503:SF22">
    <property type="entry name" value="TRANSPOSON TY3-I GAG POLYPROTEIN"/>
    <property type="match status" value="1"/>
</dbReference>
<dbReference type="PANTHER" id="PTHR15503">
    <property type="entry name" value="LDOC1 RELATED"/>
    <property type="match status" value="1"/>
</dbReference>
<dbReference type="Pfam" id="PF19259">
    <property type="entry name" value="Ty3_capsid"/>
    <property type="match status" value="1"/>
</dbReference>
<name>A0A2P4YCX3_9STRA</name>